<dbReference type="EMBL" id="CYKH01002116">
    <property type="protein sequence ID" value="CUG93055.1"/>
    <property type="molecule type" value="Genomic_DNA"/>
</dbReference>
<dbReference type="Proteomes" id="UP000051952">
    <property type="component" value="Unassembled WGS sequence"/>
</dbReference>
<reference evidence="4" key="1">
    <citation type="submission" date="2015-09" db="EMBL/GenBank/DDBJ databases">
        <authorList>
            <consortium name="Pathogen Informatics"/>
        </authorList>
    </citation>
    <scope>NUCLEOTIDE SEQUENCE [LARGE SCALE GENOMIC DNA]</scope>
    <source>
        <strain evidence="4">Lake Konstanz</strain>
    </source>
</reference>
<organism evidence="3 4">
    <name type="scientific">Bodo saltans</name>
    <name type="common">Flagellated protozoan</name>
    <dbReference type="NCBI Taxonomy" id="75058"/>
    <lineage>
        <taxon>Eukaryota</taxon>
        <taxon>Discoba</taxon>
        <taxon>Euglenozoa</taxon>
        <taxon>Kinetoplastea</taxon>
        <taxon>Metakinetoplastina</taxon>
        <taxon>Eubodonida</taxon>
        <taxon>Bodonidae</taxon>
        <taxon>Bodo</taxon>
    </lineage>
</organism>
<accession>A0A0S4JS50</accession>
<keyword evidence="2 3" id="KW-0812">Transmembrane</keyword>
<feature type="region of interest" description="Disordered" evidence="1">
    <location>
        <begin position="64"/>
        <end position="83"/>
    </location>
</feature>
<gene>
    <name evidence="3" type="ORF">BSAL_40530</name>
</gene>
<keyword evidence="2" id="KW-0472">Membrane</keyword>
<proteinExistence type="predicted"/>
<evidence type="ECO:0000313" key="3">
    <source>
        <dbReference type="EMBL" id="CUG93055.1"/>
    </source>
</evidence>
<name>A0A0S4JS50_BODSA</name>
<evidence type="ECO:0000313" key="4">
    <source>
        <dbReference type="Proteomes" id="UP000051952"/>
    </source>
</evidence>
<evidence type="ECO:0000256" key="1">
    <source>
        <dbReference type="SAM" id="MobiDB-lite"/>
    </source>
</evidence>
<dbReference type="AlphaFoldDB" id="A0A0S4JS50"/>
<keyword evidence="4" id="KW-1185">Reference proteome</keyword>
<feature type="transmembrane region" description="Helical" evidence="2">
    <location>
        <begin position="116"/>
        <end position="137"/>
    </location>
</feature>
<keyword evidence="2" id="KW-1133">Transmembrane helix</keyword>
<dbReference type="VEuPathDB" id="TriTrypDB:BSAL_40530"/>
<evidence type="ECO:0000256" key="2">
    <source>
        <dbReference type="SAM" id="Phobius"/>
    </source>
</evidence>
<sequence length="166" mass="16086">MMNSSLTLNQLQLDISDVLDIPTTSFNLSIIGRLSTEMLLVEVVLASPELAQLLTQAAESGGLGSGVELGPTPAPGPNSGPSAAVIGGAAAAGGGLGSGVELGPTPAPGPNSGPSAAVIGGAAAAGAVGLVLIIFAVKKVAFSSASRVAKDDYVPMNADVATQLLV</sequence>
<protein>
    <submittedName>
        <fullName evidence="3">Transmembrane protein, putative</fullName>
    </submittedName>
</protein>